<evidence type="ECO:0000259" key="7">
    <source>
        <dbReference type="Pfam" id="PF03962"/>
    </source>
</evidence>
<comment type="similarity">
    <text evidence="2 5">Belongs to the MND1 family.</text>
</comment>
<sequence length="203" mass="23121">MSRKGVSAEEKRIRMLNIFHESCEVYQLKDLEKIGQKKGIPSQSVKDVVQSLVDDDLVVTDKIGISNFYWSFPSAAAQTKKNKLESMRKSLQQEESKADQLDETIKAESSGREPSDERDAILAELQQGVEAQMKLQQELQQYRDSGSVNFELKEKAALVAKDSVNRWTENVWALQSYCTNKLGMERQQFDQAFNIGDDFDTIS</sequence>
<comment type="subcellular location">
    <subcellularLocation>
        <location evidence="1 5">Nucleus</location>
    </subcellularLocation>
</comment>
<accession>A0A1X2I8V5</accession>
<feature type="domain" description="Mnd1 HTH" evidence="7">
    <location>
        <begin position="15"/>
        <end position="73"/>
    </location>
</feature>
<comment type="function">
    <text evidence="5">Required for proper homologous chromosome pairing and efficient cross-over and intragenic recombination during meiosis.</text>
</comment>
<evidence type="ECO:0000256" key="3">
    <source>
        <dbReference type="ARBA" id="ARBA00023054"/>
    </source>
</evidence>
<dbReference type="GO" id="GO:0005634">
    <property type="term" value="C:nucleus"/>
    <property type="evidence" value="ECO:0007669"/>
    <property type="project" value="UniProtKB-SubCell"/>
</dbReference>
<evidence type="ECO:0000313" key="9">
    <source>
        <dbReference type="EMBL" id="ORZ11900.1"/>
    </source>
</evidence>
<dbReference type="Pfam" id="PF18517">
    <property type="entry name" value="LZ3wCH"/>
    <property type="match status" value="1"/>
</dbReference>
<proteinExistence type="inferred from homology"/>
<dbReference type="OrthoDB" id="273345at2759"/>
<keyword evidence="4 5" id="KW-0539">Nucleus</keyword>
<gene>
    <name evidence="9" type="ORF">BCR42DRAFT_420845</name>
</gene>
<dbReference type="GO" id="GO:0000709">
    <property type="term" value="P:meiotic joint molecule formation"/>
    <property type="evidence" value="ECO:0007669"/>
    <property type="project" value="EnsemblFungi"/>
</dbReference>
<dbReference type="GO" id="GO:0010774">
    <property type="term" value="P:meiotic strand invasion involved in reciprocal meiotic recombination"/>
    <property type="evidence" value="ECO:0007669"/>
    <property type="project" value="EnsemblFungi"/>
</dbReference>
<evidence type="ECO:0000313" key="10">
    <source>
        <dbReference type="Proteomes" id="UP000193560"/>
    </source>
</evidence>
<dbReference type="GO" id="GO:0003690">
    <property type="term" value="F:double-stranded DNA binding"/>
    <property type="evidence" value="ECO:0007669"/>
    <property type="project" value="InterPro"/>
</dbReference>
<protein>
    <recommendedName>
        <fullName evidence="5">Meiotic nuclear division protein 1</fullName>
    </recommendedName>
</protein>
<dbReference type="STRING" id="90262.A0A1X2I8V5"/>
<dbReference type="InterPro" id="IPR040453">
    <property type="entry name" value="Mnd1_HTH"/>
</dbReference>
<evidence type="ECO:0000259" key="8">
    <source>
        <dbReference type="Pfam" id="PF18517"/>
    </source>
</evidence>
<evidence type="ECO:0000256" key="4">
    <source>
        <dbReference type="ARBA" id="ARBA00023242"/>
    </source>
</evidence>
<reference evidence="9 10" key="1">
    <citation type="submission" date="2016-07" db="EMBL/GenBank/DDBJ databases">
        <title>Pervasive Adenine N6-methylation of Active Genes in Fungi.</title>
        <authorList>
            <consortium name="DOE Joint Genome Institute"/>
            <person name="Mondo S.J."/>
            <person name="Dannebaum R.O."/>
            <person name="Kuo R.C."/>
            <person name="Labutti K."/>
            <person name="Haridas S."/>
            <person name="Kuo A."/>
            <person name="Salamov A."/>
            <person name="Ahrendt S.R."/>
            <person name="Lipzen A."/>
            <person name="Sullivan W."/>
            <person name="Andreopoulos W.B."/>
            <person name="Clum A."/>
            <person name="Lindquist E."/>
            <person name="Daum C."/>
            <person name="Ramamoorthy G.K."/>
            <person name="Gryganskyi A."/>
            <person name="Culley D."/>
            <person name="Magnuson J.K."/>
            <person name="James T.Y."/>
            <person name="O'Malley M.A."/>
            <person name="Stajich J.E."/>
            <person name="Spatafora J.W."/>
            <person name="Visel A."/>
            <person name="Grigoriev I.V."/>
        </authorList>
    </citation>
    <scope>NUCLEOTIDE SEQUENCE [LARGE SCALE GENOMIC DNA]</scope>
    <source>
        <strain evidence="9 10">NRRL 1336</strain>
    </source>
</reference>
<dbReference type="AlphaFoldDB" id="A0A1X2I8V5"/>
<dbReference type="EMBL" id="MCGE01000020">
    <property type="protein sequence ID" value="ORZ11900.1"/>
    <property type="molecule type" value="Genomic_DNA"/>
</dbReference>
<dbReference type="GO" id="GO:0000785">
    <property type="term" value="C:chromatin"/>
    <property type="evidence" value="ECO:0007669"/>
    <property type="project" value="EnsemblFungi"/>
</dbReference>
<feature type="region of interest" description="Disordered" evidence="6">
    <location>
        <begin position="83"/>
        <end position="117"/>
    </location>
</feature>
<name>A0A1X2I8V5_9FUNG</name>
<evidence type="ECO:0000256" key="6">
    <source>
        <dbReference type="SAM" id="MobiDB-lite"/>
    </source>
</evidence>
<dbReference type="GO" id="GO:0120231">
    <property type="term" value="C:DNA recombinase auxiliary factor complex"/>
    <property type="evidence" value="ECO:0007669"/>
    <property type="project" value="EnsemblFungi"/>
</dbReference>
<dbReference type="PIRSF" id="PIRSF026991">
    <property type="entry name" value="Mnd1"/>
    <property type="match status" value="1"/>
</dbReference>
<evidence type="ECO:0000256" key="2">
    <source>
        <dbReference type="ARBA" id="ARBA00005981"/>
    </source>
</evidence>
<organism evidence="9 10">
    <name type="scientific">Absidia repens</name>
    <dbReference type="NCBI Taxonomy" id="90262"/>
    <lineage>
        <taxon>Eukaryota</taxon>
        <taxon>Fungi</taxon>
        <taxon>Fungi incertae sedis</taxon>
        <taxon>Mucoromycota</taxon>
        <taxon>Mucoromycotina</taxon>
        <taxon>Mucoromycetes</taxon>
        <taxon>Mucorales</taxon>
        <taxon>Cunninghamellaceae</taxon>
        <taxon>Absidia</taxon>
    </lineage>
</organism>
<dbReference type="Pfam" id="PF03962">
    <property type="entry name" value="Mnd1"/>
    <property type="match status" value="1"/>
</dbReference>
<evidence type="ECO:0000256" key="5">
    <source>
        <dbReference type="PIRNR" id="PIRNR026991"/>
    </source>
</evidence>
<dbReference type="Proteomes" id="UP000193560">
    <property type="component" value="Unassembled WGS sequence"/>
</dbReference>
<evidence type="ECO:0000256" key="1">
    <source>
        <dbReference type="ARBA" id="ARBA00004123"/>
    </source>
</evidence>
<comment type="caution">
    <text evidence="9">The sequence shown here is derived from an EMBL/GenBank/DDBJ whole genome shotgun (WGS) entry which is preliminary data.</text>
</comment>
<dbReference type="InterPro" id="IPR040661">
    <property type="entry name" value="LZ3wCH"/>
</dbReference>
<keyword evidence="10" id="KW-1185">Reference proteome</keyword>
<dbReference type="InterPro" id="IPR005647">
    <property type="entry name" value="Mnd1"/>
</dbReference>
<keyword evidence="3" id="KW-0175">Coiled coil</keyword>
<dbReference type="GO" id="GO:0120230">
    <property type="term" value="F:recombinase activator activity"/>
    <property type="evidence" value="ECO:0007669"/>
    <property type="project" value="EnsemblFungi"/>
</dbReference>
<feature type="domain" description="Leucine zipper with capping helix" evidence="8">
    <location>
        <begin position="150"/>
        <end position="202"/>
    </location>
</feature>